<protein>
    <submittedName>
        <fullName evidence="9">rRNA maturation RNase YbeY</fullName>
    </submittedName>
</protein>
<evidence type="ECO:0000256" key="1">
    <source>
        <dbReference type="ARBA" id="ARBA00001947"/>
    </source>
</evidence>
<comment type="caution">
    <text evidence="9">The sequence shown here is derived from an EMBL/GenBank/DDBJ whole genome shotgun (WGS) entry which is preliminary data.</text>
</comment>
<evidence type="ECO:0000313" key="10">
    <source>
        <dbReference type="Proteomes" id="UP000886657"/>
    </source>
</evidence>
<comment type="similarity">
    <text evidence="2">Belongs to the endoribonuclease YbeY family.</text>
</comment>
<reference evidence="9" key="1">
    <citation type="submission" date="2020-10" db="EMBL/GenBank/DDBJ databases">
        <title>Connecting structure to function with the recovery of over 1000 high-quality activated sludge metagenome-assembled genomes encoding full-length rRNA genes using long-read sequencing.</title>
        <authorList>
            <person name="Singleton C.M."/>
            <person name="Petriglieri F."/>
            <person name="Kristensen J.M."/>
            <person name="Kirkegaard R.H."/>
            <person name="Michaelsen T.Y."/>
            <person name="Andersen M.H."/>
            <person name="Karst S.M."/>
            <person name="Dueholm M.S."/>
            <person name="Nielsen P.H."/>
            <person name="Albertsen M."/>
        </authorList>
    </citation>
    <scope>NUCLEOTIDE SEQUENCE</scope>
    <source>
        <strain evidence="9">Skiv_18-Q3-R9-52_MAXAC.067</strain>
    </source>
</reference>
<dbReference type="PANTHER" id="PTHR46986:SF1">
    <property type="entry name" value="ENDORIBONUCLEASE YBEY, CHLOROPLASTIC"/>
    <property type="match status" value="1"/>
</dbReference>
<evidence type="ECO:0000256" key="3">
    <source>
        <dbReference type="ARBA" id="ARBA00022722"/>
    </source>
</evidence>
<dbReference type="GO" id="GO:0004222">
    <property type="term" value="F:metalloendopeptidase activity"/>
    <property type="evidence" value="ECO:0007669"/>
    <property type="project" value="InterPro"/>
</dbReference>
<sequence>MRKLNREHRGKNLTTDVLSFPSSVEKGAFPHLGDIVISLPTADKMSKKFGVSRRREVETLVIHGFLHLCGHDHELDRGEMMALQAQLERELLEEEPLAMSLKRGRKPGSKVKKLKDGSRVVVTGRAAAALVRRERVKKDKKVKVKKVLLKPKDPAPKRGPGRPRKEATSPPPPKRIVRRRRPAPSRSGVIG</sequence>
<evidence type="ECO:0000313" key="9">
    <source>
        <dbReference type="EMBL" id="MBK9795381.1"/>
    </source>
</evidence>
<dbReference type="SUPFAM" id="SSF55486">
    <property type="entry name" value="Metalloproteases ('zincins'), catalytic domain"/>
    <property type="match status" value="1"/>
</dbReference>
<accession>A0A9D7SEH8</accession>
<organism evidence="9 10">
    <name type="scientific">Candidatus Geothrix skivensis</name>
    <dbReference type="NCBI Taxonomy" id="2954439"/>
    <lineage>
        <taxon>Bacteria</taxon>
        <taxon>Pseudomonadati</taxon>
        <taxon>Acidobacteriota</taxon>
        <taxon>Holophagae</taxon>
        <taxon>Holophagales</taxon>
        <taxon>Holophagaceae</taxon>
        <taxon>Geothrix</taxon>
    </lineage>
</organism>
<evidence type="ECO:0000256" key="7">
    <source>
        <dbReference type="ARBA" id="ARBA00022833"/>
    </source>
</evidence>
<dbReference type="Proteomes" id="UP000886657">
    <property type="component" value="Unassembled WGS sequence"/>
</dbReference>
<evidence type="ECO:0000256" key="2">
    <source>
        <dbReference type="ARBA" id="ARBA00010875"/>
    </source>
</evidence>
<evidence type="ECO:0000256" key="4">
    <source>
        <dbReference type="ARBA" id="ARBA00022723"/>
    </source>
</evidence>
<keyword evidence="5" id="KW-0255">Endonuclease</keyword>
<evidence type="ECO:0000256" key="5">
    <source>
        <dbReference type="ARBA" id="ARBA00022759"/>
    </source>
</evidence>
<dbReference type="GO" id="GO:0004519">
    <property type="term" value="F:endonuclease activity"/>
    <property type="evidence" value="ECO:0007669"/>
    <property type="project" value="UniProtKB-KW"/>
</dbReference>
<keyword evidence="6" id="KW-0378">Hydrolase</keyword>
<dbReference type="GO" id="GO:0006364">
    <property type="term" value="P:rRNA processing"/>
    <property type="evidence" value="ECO:0007669"/>
    <property type="project" value="InterPro"/>
</dbReference>
<dbReference type="InterPro" id="IPR023091">
    <property type="entry name" value="MetalPrtase_cat_dom_sf_prd"/>
</dbReference>
<comment type="cofactor">
    <cofactor evidence="1">
        <name>Zn(2+)</name>
        <dbReference type="ChEBI" id="CHEBI:29105"/>
    </cofactor>
</comment>
<dbReference type="NCBIfam" id="TIGR00043">
    <property type="entry name" value="rRNA maturation RNase YbeY"/>
    <property type="match status" value="1"/>
</dbReference>
<feature type="region of interest" description="Disordered" evidence="8">
    <location>
        <begin position="141"/>
        <end position="191"/>
    </location>
</feature>
<evidence type="ECO:0000256" key="8">
    <source>
        <dbReference type="SAM" id="MobiDB-lite"/>
    </source>
</evidence>
<name>A0A9D7SEH8_9BACT</name>
<evidence type="ECO:0000256" key="6">
    <source>
        <dbReference type="ARBA" id="ARBA00022801"/>
    </source>
</evidence>
<dbReference type="AlphaFoldDB" id="A0A9D7SEH8"/>
<dbReference type="PANTHER" id="PTHR46986">
    <property type="entry name" value="ENDORIBONUCLEASE YBEY, CHLOROPLASTIC"/>
    <property type="match status" value="1"/>
</dbReference>
<keyword evidence="3" id="KW-0540">Nuclease</keyword>
<dbReference type="InterPro" id="IPR002036">
    <property type="entry name" value="YbeY"/>
</dbReference>
<proteinExistence type="inferred from homology"/>
<dbReference type="Gene3D" id="3.40.390.30">
    <property type="entry name" value="Metalloproteases ('zincins'), catalytic domain"/>
    <property type="match status" value="1"/>
</dbReference>
<gene>
    <name evidence="9" type="primary">ybeY</name>
    <name evidence="9" type="ORF">IPP58_02585</name>
</gene>
<dbReference type="GO" id="GO:0046872">
    <property type="term" value="F:metal ion binding"/>
    <property type="evidence" value="ECO:0007669"/>
    <property type="project" value="UniProtKB-KW"/>
</dbReference>
<keyword evidence="4" id="KW-0479">Metal-binding</keyword>
<dbReference type="Pfam" id="PF02130">
    <property type="entry name" value="YbeY"/>
    <property type="match status" value="1"/>
</dbReference>
<keyword evidence="7" id="KW-0862">Zinc</keyword>
<dbReference type="EMBL" id="JADKIO010000005">
    <property type="protein sequence ID" value="MBK9795381.1"/>
    <property type="molecule type" value="Genomic_DNA"/>
</dbReference>